<dbReference type="Proteomes" id="UP000736787">
    <property type="component" value="Unassembled WGS sequence"/>
</dbReference>
<proteinExistence type="predicted"/>
<feature type="region of interest" description="Disordered" evidence="1">
    <location>
        <begin position="22"/>
        <end position="41"/>
    </location>
</feature>
<gene>
    <name evidence="2" type="ORF">PC117_g8991</name>
    <name evidence="3" type="ORF">PC129_g6257</name>
</gene>
<evidence type="ECO:0000313" key="4">
    <source>
        <dbReference type="Proteomes" id="UP000736787"/>
    </source>
</evidence>
<comment type="caution">
    <text evidence="2">The sequence shown here is derived from an EMBL/GenBank/DDBJ whole genome shotgun (WGS) entry which is preliminary data.</text>
</comment>
<reference evidence="2" key="1">
    <citation type="submission" date="2018-10" db="EMBL/GenBank/DDBJ databases">
        <title>Effector identification in a new, highly contiguous assembly of the strawberry crown rot pathogen Phytophthora cactorum.</title>
        <authorList>
            <person name="Armitage A.D."/>
            <person name="Nellist C.F."/>
            <person name="Bates H."/>
            <person name="Vickerstaff R.J."/>
            <person name="Harrison R.J."/>
        </authorList>
    </citation>
    <scope>NUCLEOTIDE SEQUENCE</scope>
    <source>
        <strain evidence="2">4040</strain>
        <strain evidence="3">P421</strain>
    </source>
</reference>
<name>A0A8T1E0A6_9STRA</name>
<evidence type="ECO:0000256" key="1">
    <source>
        <dbReference type="SAM" id="MobiDB-lite"/>
    </source>
</evidence>
<dbReference type="AlphaFoldDB" id="A0A8T1E0A6"/>
<protein>
    <submittedName>
        <fullName evidence="2">Uncharacterized protein</fullName>
    </submittedName>
</protein>
<dbReference type="EMBL" id="RCMV01000158">
    <property type="protein sequence ID" value="KAG3223074.1"/>
    <property type="molecule type" value="Genomic_DNA"/>
</dbReference>
<sequence length="41" mass="4473">MDSTLIFDISGAADGLGVLPSVPDRRDRRGPRFAAVERTTR</sequence>
<evidence type="ECO:0000313" key="2">
    <source>
        <dbReference type="EMBL" id="KAG2944572.1"/>
    </source>
</evidence>
<dbReference type="Proteomes" id="UP000760860">
    <property type="component" value="Unassembled WGS sequence"/>
</dbReference>
<evidence type="ECO:0000313" key="3">
    <source>
        <dbReference type="EMBL" id="KAG3223074.1"/>
    </source>
</evidence>
<accession>A0A8T1E0A6</accession>
<organism evidence="2 4">
    <name type="scientific">Phytophthora cactorum</name>
    <dbReference type="NCBI Taxonomy" id="29920"/>
    <lineage>
        <taxon>Eukaryota</taxon>
        <taxon>Sar</taxon>
        <taxon>Stramenopiles</taxon>
        <taxon>Oomycota</taxon>
        <taxon>Peronosporomycetes</taxon>
        <taxon>Peronosporales</taxon>
        <taxon>Peronosporaceae</taxon>
        <taxon>Phytophthora</taxon>
    </lineage>
</organism>
<dbReference type="EMBL" id="RCMK01000200">
    <property type="protein sequence ID" value="KAG2944572.1"/>
    <property type="molecule type" value="Genomic_DNA"/>
</dbReference>